<dbReference type="EMBL" id="JARKIE010000006">
    <property type="protein sequence ID" value="KAJ7706749.1"/>
    <property type="molecule type" value="Genomic_DNA"/>
</dbReference>
<keyword evidence="2" id="KW-1185">Reference proteome</keyword>
<evidence type="ECO:0000313" key="1">
    <source>
        <dbReference type="EMBL" id="KAJ7706749.1"/>
    </source>
</evidence>
<evidence type="ECO:0000313" key="2">
    <source>
        <dbReference type="Proteomes" id="UP001221757"/>
    </source>
</evidence>
<gene>
    <name evidence="1" type="ORF">B0H17DRAFT_1192325</name>
</gene>
<accession>A0AAD7GWD4</accession>
<proteinExistence type="predicted"/>
<sequence>MRQRRILRRKLNTLGSVLETLLYFLSDDFAFEGHAVCVPIVGQNSIKALYPRKLHRLRVHGYFWNPWLLCTAATSPPAPPASVHHHRALPGTLADLPTLERLVCAPRATAEIFTGISAENLTAQLRWVLGDRPASHAPSANRFFVLERWDTPRVVAAANVLDNAVVAAAVHPLLSDGVEDASAVARAIMPALRNAQNLTAQLR</sequence>
<protein>
    <submittedName>
        <fullName evidence="1">Uncharacterized protein</fullName>
    </submittedName>
</protein>
<organism evidence="1 2">
    <name type="scientific">Mycena rosella</name>
    <name type="common">Pink bonnet</name>
    <name type="synonym">Agaricus rosellus</name>
    <dbReference type="NCBI Taxonomy" id="1033263"/>
    <lineage>
        <taxon>Eukaryota</taxon>
        <taxon>Fungi</taxon>
        <taxon>Dikarya</taxon>
        <taxon>Basidiomycota</taxon>
        <taxon>Agaricomycotina</taxon>
        <taxon>Agaricomycetes</taxon>
        <taxon>Agaricomycetidae</taxon>
        <taxon>Agaricales</taxon>
        <taxon>Marasmiineae</taxon>
        <taxon>Mycenaceae</taxon>
        <taxon>Mycena</taxon>
    </lineage>
</organism>
<dbReference type="Proteomes" id="UP001221757">
    <property type="component" value="Unassembled WGS sequence"/>
</dbReference>
<comment type="caution">
    <text evidence="1">The sequence shown here is derived from an EMBL/GenBank/DDBJ whole genome shotgun (WGS) entry which is preliminary data.</text>
</comment>
<dbReference type="AlphaFoldDB" id="A0AAD7GWD4"/>
<reference evidence="1" key="1">
    <citation type="submission" date="2023-03" db="EMBL/GenBank/DDBJ databases">
        <title>Massive genome expansion in bonnet fungi (Mycena s.s.) driven by repeated elements and novel gene families across ecological guilds.</title>
        <authorList>
            <consortium name="Lawrence Berkeley National Laboratory"/>
            <person name="Harder C.B."/>
            <person name="Miyauchi S."/>
            <person name="Viragh M."/>
            <person name="Kuo A."/>
            <person name="Thoen E."/>
            <person name="Andreopoulos B."/>
            <person name="Lu D."/>
            <person name="Skrede I."/>
            <person name="Drula E."/>
            <person name="Henrissat B."/>
            <person name="Morin E."/>
            <person name="Kohler A."/>
            <person name="Barry K."/>
            <person name="LaButti K."/>
            <person name="Morin E."/>
            <person name="Salamov A."/>
            <person name="Lipzen A."/>
            <person name="Mereny Z."/>
            <person name="Hegedus B."/>
            <person name="Baldrian P."/>
            <person name="Stursova M."/>
            <person name="Weitz H."/>
            <person name="Taylor A."/>
            <person name="Grigoriev I.V."/>
            <person name="Nagy L.G."/>
            <person name="Martin F."/>
            <person name="Kauserud H."/>
        </authorList>
    </citation>
    <scope>NUCLEOTIDE SEQUENCE</scope>
    <source>
        <strain evidence="1">CBHHK067</strain>
    </source>
</reference>
<name>A0AAD7GWD4_MYCRO</name>